<dbReference type="GO" id="GO:0006355">
    <property type="term" value="P:regulation of DNA-templated transcription"/>
    <property type="evidence" value="ECO:0007669"/>
    <property type="project" value="InterPro"/>
</dbReference>
<dbReference type="FunFam" id="1.10.10.10:FF:000216">
    <property type="entry name" value="DNA-binding response regulator"/>
    <property type="match status" value="1"/>
</dbReference>
<dbReference type="Proteomes" id="UP000824151">
    <property type="component" value="Unassembled WGS sequence"/>
</dbReference>
<evidence type="ECO:0000256" key="4">
    <source>
        <dbReference type="ARBA" id="ARBA00023125"/>
    </source>
</evidence>
<dbReference type="PANTHER" id="PTHR48111:SF16">
    <property type="entry name" value="TRANSCRIPTIONAL REGULATORY PROTEIN GLNR"/>
    <property type="match status" value="1"/>
</dbReference>
<keyword evidence="2" id="KW-0902">Two-component regulatory system</keyword>
<accession>A0A9D1UUZ8</accession>
<evidence type="ECO:0000313" key="10">
    <source>
        <dbReference type="Proteomes" id="UP000824151"/>
    </source>
</evidence>
<dbReference type="InterPro" id="IPR016032">
    <property type="entry name" value="Sig_transdc_resp-reg_C-effctor"/>
</dbReference>
<dbReference type="GO" id="GO:0005829">
    <property type="term" value="C:cytosol"/>
    <property type="evidence" value="ECO:0007669"/>
    <property type="project" value="TreeGrafter"/>
</dbReference>
<keyword evidence="1" id="KW-0597">Phosphoprotein</keyword>
<dbReference type="InterPro" id="IPR036388">
    <property type="entry name" value="WH-like_DNA-bd_sf"/>
</dbReference>
<dbReference type="AlphaFoldDB" id="A0A9D1UUZ8"/>
<dbReference type="InterPro" id="IPR039420">
    <property type="entry name" value="WalR-like"/>
</dbReference>
<keyword evidence="3" id="KW-0805">Transcription regulation</keyword>
<protein>
    <submittedName>
        <fullName evidence="9">Response regulator transcription factor</fullName>
    </submittedName>
</protein>
<dbReference type="Gene3D" id="3.40.50.2300">
    <property type="match status" value="1"/>
</dbReference>
<evidence type="ECO:0000256" key="5">
    <source>
        <dbReference type="ARBA" id="ARBA00023159"/>
    </source>
</evidence>
<feature type="DNA-binding region" description="OmpR/PhoB-type" evidence="7">
    <location>
        <begin position="118"/>
        <end position="215"/>
    </location>
</feature>
<dbReference type="InterPro" id="IPR049170">
    <property type="entry name" value="GlnR_N"/>
</dbReference>
<reference evidence="9" key="1">
    <citation type="journal article" date="2021" name="PeerJ">
        <title>Extensive microbial diversity within the chicken gut microbiome revealed by metagenomics and culture.</title>
        <authorList>
            <person name="Gilroy R."/>
            <person name="Ravi A."/>
            <person name="Getino M."/>
            <person name="Pursley I."/>
            <person name="Horton D.L."/>
            <person name="Alikhan N.F."/>
            <person name="Baker D."/>
            <person name="Gharbi K."/>
            <person name="Hall N."/>
            <person name="Watson M."/>
            <person name="Adriaenssens E.M."/>
            <person name="Foster-Nyarko E."/>
            <person name="Jarju S."/>
            <person name="Secka A."/>
            <person name="Antonio M."/>
            <person name="Oren A."/>
            <person name="Chaudhuri R.R."/>
            <person name="La Ragione R."/>
            <person name="Hildebrand F."/>
            <person name="Pallen M.J."/>
        </authorList>
    </citation>
    <scope>NUCLEOTIDE SEQUENCE</scope>
    <source>
        <strain evidence="9">ChiHejej3B27-3195</strain>
    </source>
</reference>
<organism evidence="9 10">
    <name type="scientific">Candidatus Nesterenkonia stercoripullorum</name>
    <dbReference type="NCBI Taxonomy" id="2838701"/>
    <lineage>
        <taxon>Bacteria</taxon>
        <taxon>Bacillati</taxon>
        <taxon>Actinomycetota</taxon>
        <taxon>Actinomycetes</taxon>
        <taxon>Micrococcales</taxon>
        <taxon>Micrococcaceae</taxon>
        <taxon>Nesterenkonia</taxon>
    </lineage>
</organism>
<dbReference type="SMART" id="SM00862">
    <property type="entry name" value="Trans_reg_C"/>
    <property type="match status" value="1"/>
</dbReference>
<proteinExistence type="predicted"/>
<dbReference type="SUPFAM" id="SSF46894">
    <property type="entry name" value="C-terminal effector domain of the bipartite response regulators"/>
    <property type="match status" value="1"/>
</dbReference>
<evidence type="ECO:0000256" key="1">
    <source>
        <dbReference type="ARBA" id="ARBA00022553"/>
    </source>
</evidence>
<reference evidence="9" key="2">
    <citation type="submission" date="2021-04" db="EMBL/GenBank/DDBJ databases">
        <authorList>
            <person name="Gilroy R."/>
        </authorList>
    </citation>
    <scope>NUCLEOTIDE SEQUENCE</scope>
    <source>
        <strain evidence="9">ChiHejej3B27-3195</strain>
    </source>
</reference>
<dbReference type="GO" id="GO:0000976">
    <property type="term" value="F:transcription cis-regulatory region binding"/>
    <property type="evidence" value="ECO:0007669"/>
    <property type="project" value="TreeGrafter"/>
</dbReference>
<evidence type="ECO:0000256" key="3">
    <source>
        <dbReference type="ARBA" id="ARBA00023015"/>
    </source>
</evidence>
<evidence type="ECO:0000313" key="9">
    <source>
        <dbReference type="EMBL" id="HIX00874.1"/>
    </source>
</evidence>
<keyword evidence="4 7" id="KW-0238">DNA-binding</keyword>
<dbReference type="PANTHER" id="PTHR48111">
    <property type="entry name" value="REGULATOR OF RPOS"/>
    <property type="match status" value="1"/>
</dbReference>
<comment type="caution">
    <text evidence="9">The sequence shown here is derived from an EMBL/GenBank/DDBJ whole genome shotgun (WGS) entry which is preliminary data.</text>
</comment>
<dbReference type="InterPro" id="IPR001867">
    <property type="entry name" value="OmpR/PhoB-type_DNA-bd"/>
</dbReference>
<evidence type="ECO:0000256" key="7">
    <source>
        <dbReference type="PROSITE-ProRule" id="PRU01091"/>
    </source>
</evidence>
<dbReference type="GO" id="GO:0032993">
    <property type="term" value="C:protein-DNA complex"/>
    <property type="evidence" value="ECO:0007669"/>
    <property type="project" value="TreeGrafter"/>
</dbReference>
<evidence type="ECO:0000259" key="8">
    <source>
        <dbReference type="PROSITE" id="PS51755"/>
    </source>
</evidence>
<evidence type="ECO:0000256" key="2">
    <source>
        <dbReference type="ARBA" id="ARBA00023012"/>
    </source>
</evidence>
<name>A0A9D1UUZ8_9MICC</name>
<dbReference type="Gene3D" id="1.10.10.10">
    <property type="entry name" value="Winged helix-like DNA-binding domain superfamily/Winged helix DNA-binding domain"/>
    <property type="match status" value="1"/>
</dbReference>
<keyword evidence="5" id="KW-0010">Activator</keyword>
<evidence type="ECO:0000256" key="6">
    <source>
        <dbReference type="ARBA" id="ARBA00023163"/>
    </source>
</evidence>
<dbReference type="CDD" id="cd00383">
    <property type="entry name" value="trans_reg_C"/>
    <property type="match status" value="1"/>
</dbReference>
<dbReference type="Pfam" id="PF00486">
    <property type="entry name" value="Trans_reg_C"/>
    <property type="match status" value="1"/>
</dbReference>
<sequence length="237" mass="25583">MVQVLLLSDAPDSALPALELLTHRVRRLPAEAASLTKAPEAAITLLDARESLPHARALCQIIRSAMNAPLVLIVNQAGLAALNESWQADDFVLVDASPGEVDARLRLVAVEEEPAATSSEIRAGGITIDEATYTATINGRLLNLTFKEFELLKHLALYPGQVFTRDRLLHEVWGYDYFGGTRTVDVHIRRLRAKLGADHESLIGTVRNVGYRLVVAGTAPLEGDSASAEADIVAESS</sequence>
<feature type="domain" description="OmpR/PhoB-type" evidence="8">
    <location>
        <begin position="118"/>
        <end position="215"/>
    </location>
</feature>
<dbReference type="GO" id="GO:0000156">
    <property type="term" value="F:phosphorelay response regulator activity"/>
    <property type="evidence" value="ECO:0007669"/>
    <property type="project" value="TreeGrafter"/>
</dbReference>
<dbReference type="Pfam" id="PF21695">
    <property type="entry name" value="GlnR_1st"/>
    <property type="match status" value="1"/>
</dbReference>
<keyword evidence="6" id="KW-0804">Transcription</keyword>
<dbReference type="EMBL" id="DXGD01000449">
    <property type="protein sequence ID" value="HIX00874.1"/>
    <property type="molecule type" value="Genomic_DNA"/>
</dbReference>
<gene>
    <name evidence="9" type="ORF">H9871_12120</name>
</gene>
<dbReference type="PROSITE" id="PS51755">
    <property type="entry name" value="OMPR_PHOB"/>
    <property type="match status" value="1"/>
</dbReference>